<feature type="active site" evidence="4">
    <location>
        <position position="176"/>
    </location>
</feature>
<evidence type="ECO:0000256" key="1">
    <source>
        <dbReference type="ARBA" id="ARBA00009080"/>
    </source>
</evidence>
<reference evidence="7" key="1">
    <citation type="journal article" date="2021" name="PeerJ">
        <title>Extensive microbial diversity within the chicken gut microbiome revealed by metagenomics and culture.</title>
        <authorList>
            <person name="Gilroy R."/>
            <person name="Ravi A."/>
            <person name="Getino M."/>
            <person name="Pursley I."/>
            <person name="Horton D.L."/>
            <person name="Alikhan N.F."/>
            <person name="Baker D."/>
            <person name="Gharbi K."/>
            <person name="Hall N."/>
            <person name="Watson M."/>
            <person name="Adriaenssens E.M."/>
            <person name="Foster-Nyarko E."/>
            <person name="Jarju S."/>
            <person name="Secka A."/>
            <person name="Antonio M."/>
            <person name="Oren A."/>
            <person name="Chaudhuri R.R."/>
            <person name="La Ragione R."/>
            <person name="Hildebrand F."/>
            <person name="Pallen M.J."/>
        </authorList>
    </citation>
    <scope>NUCLEOTIDE SEQUENCE</scope>
    <source>
        <strain evidence="7">ChiGjej1B1-98</strain>
    </source>
</reference>
<dbReference type="Pfam" id="PF03446">
    <property type="entry name" value="NAD_binding_2"/>
    <property type="match status" value="1"/>
</dbReference>
<dbReference type="EMBL" id="DXDC01000007">
    <property type="protein sequence ID" value="HIY64719.1"/>
    <property type="molecule type" value="Genomic_DNA"/>
</dbReference>
<organism evidence="7 8">
    <name type="scientific">Candidatus Agrococcus pullicola</name>
    <dbReference type="NCBI Taxonomy" id="2838429"/>
    <lineage>
        <taxon>Bacteria</taxon>
        <taxon>Bacillati</taxon>
        <taxon>Actinomycetota</taxon>
        <taxon>Actinomycetes</taxon>
        <taxon>Micrococcales</taxon>
        <taxon>Microbacteriaceae</taxon>
        <taxon>Agrococcus</taxon>
    </lineage>
</organism>
<dbReference type="GO" id="GO:0050661">
    <property type="term" value="F:NADP binding"/>
    <property type="evidence" value="ECO:0007669"/>
    <property type="project" value="InterPro"/>
</dbReference>
<feature type="domain" description="6-phosphogluconate dehydrogenase NADP-binding" evidence="5">
    <location>
        <begin position="3"/>
        <end position="164"/>
    </location>
</feature>
<dbReference type="InterPro" id="IPR013328">
    <property type="entry name" value="6PGD_dom2"/>
</dbReference>
<dbReference type="InterPro" id="IPR008927">
    <property type="entry name" value="6-PGluconate_DH-like_C_sf"/>
</dbReference>
<keyword evidence="2" id="KW-0560">Oxidoreductase</keyword>
<keyword evidence="3" id="KW-0520">NAD</keyword>
<dbReference type="Proteomes" id="UP000824005">
    <property type="component" value="Unassembled WGS sequence"/>
</dbReference>
<dbReference type="GO" id="GO:0016054">
    <property type="term" value="P:organic acid catabolic process"/>
    <property type="evidence" value="ECO:0007669"/>
    <property type="project" value="UniProtKB-ARBA"/>
</dbReference>
<dbReference type="PANTHER" id="PTHR43060:SF15">
    <property type="entry name" value="3-HYDROXYISOBUTYRATE DEHYDROGENASE-LIKE 1, MITOCHONDRIAL-RELATED"/>
    <property type="match status" value="1"/>
</dbReference>
<dbReference type="PANTHER" id="PTHR43060">
    <property type="entry name" value="3-HYDROXYISOBUTYRATE DEHYDROGENASE-LIKE 1, MITOCHONDRIAL-RELATED"/>
    <property type="match status" value="1"/>
</dbReference>
<evidence type="ECO:0000256" key="4">
    <source>
        <dbReference type="PIRSR" id="PIRSR000103-1"/>
    </source>
</evidence>
<dbReference type="Pfam" id="PF14833">
    <property type="entry name" value="NAD_binding_11"/>
    <property type="match status" value="1"/>
</dbReference>
<dbReference type="Gene3D" id="1.10.1040.10">
    <property type="entry name" value="N-(1-d-carboxylethyl)-l-norvaline Dehydrogenase, domain 2"/>
    <property type="match status" value="1"/>
</dbReference>
<dbReference type="Gene3D" id="3.40.50.720">
    <property type="entry name" value="NAD(P)-binding Rossmann-like Domain"/>
    <property type="match status" value="1"/>
</dbReference>
<name>A0A9D1YS02_9MICO</name>
<dbReference type="SUPFAM" id="SSF51735">
    <property type="entry name" value="NAD(P)-binding Rossmann-fold domains"/>
    <property type="match status" value="1"/>
</dbReference>
<dbReference type="PROSITE" id="PS00895">
    <property type="entry name" value="3_HYDROXYISOBUT_DH"/>
    <property type="match status" value="1"/>
</dbReference>
<sequence>MTTIAFVGLGIMGRPMAANLARAGHAVTATTRTEASRQAAADVGVHVVASIAELPASIEVVVLMLPDAPQVEEVLFGSDGSGADGLIAHLDAPTTILDMTTLSPIAARDFAARTEVSGHRYVDAPVSGGEQGAIDGVLSVMVGADQATVDELSPVLEAVGKTFVPLGAVGSGQVVKAANQLIVAGNLQLLAEAIVLIEANGVETSAALDVIGGGLAGSTALDRKRSALLDRNFAPGFRLALHHKDLGIVAASARAADVSLPLTGIVSQLVQSLVARGDGDLDHSALLKLAEELNGRAE</sequence>
<dbReference type="InterPro" id="IPR015815">
    <property type="entry name" value="HIBADH-related"/>
</dbReference>
<dbReference type="InterPro" id="IPR006115">
    <property type="entry name" value="6PGDH_NADP-bd"/>
</dbReference>
<feature type="domain" description="3-hydroxyisobutyrate dehydrogenase-like NAD-binding" evidence="6">
    <location>
        <begin position="170"/>
        <end position="289"/>
    </location>
</feature>
<dbReference type="AlphaFoldDB" id="A0A9D1YS02"/>
<evidence type="ECO:0000259" key="6">
    <source>
        <dbReference type="Pfam" id="PF14833"/>
    </source>
</evidence>
<protein>
    <submittedName>
        <fullName evidence="7">NAD-binding protein</fullName>
    </submittedName>
</protein>
<dbReference type="GO" id="GO:0016491">
    <property type="term" value="F:oxidoreductase activity"/>
    <property type="evidence" value="ECO:0007669"/>
    <property type="project" value="UniProtKB-KW"/>
</dbReference>
<evidence type="ECO:0000256" key="2">
    <source>
        <dbReference type="ARBA" id="ARBA00023002"/>
    </source>
</evidence>
<dbReference type="InterPro" id="IPR029154">
    <property type="entry name" value="HIBADH-like_NADP-bd"/>
</dbReference>
<dbReference type="SUPFAM" id="SSF48179">
    <property type="entry name" value="6-phosphogluconate dehydrogenase C-terminal domain-like"/>
    <property type="match status" value="1"/>
</dbReference>
<accession>A0A9D1YS02</accession>
<dbReference type="PIRSF" id="PIRSF000103">
    <property type="entry name" value="HIBADH"/>
    <property type="match status" value="1"/>
</dbReference>
<evidence type="ECO:0000256" key="3">
    <source>
        <dbReference type="ARBA" id="ARBA00023027"/>
    </source>
</evidence>
<proteinExistence type="inferred from homology"/>
<dbReference type="GO" id="GO:0051287">
    <property type="term" value="F:NAD binding"/>
    <property type="evidence" value="ECO:0007669"/>
    <property type="project" value="InterPro"/>
</dbReference>
<evidence type="ECO:0000259" key="5">
    <source>
        <dbReference type="Pfam" id="PF03446"/>
    </source>
</evidence>
<reference evidence="7" key="2">
    <citation type="submission" date="2021-04" db="EMBL/GenBank/DDBJ databases">
        <authorList>
            <person name="Gilroy R."/>
        </authorList>
    </citation>
    <scope>NUCLEOTIDE SEQUENCE</scope>
    <source>
        <strain evidence="7">ChiGjej1B1-98</strain>
    </source>
</reference>
<comment type="caution">
    <text evidence="7">The sequence shown here is derived from an EMBL/GenBank/DDBJ whole genome shotgun (WGS) entry which is preliminary data.</text>
</comment>
<evidence type="ECO:0000313" key="7">
    <source>
        <dbReference type="EMBL" id="HIY64719.1"/>
    </source>
</evidence>
<evidence type="ECO:0000313" key="8">
    <source>
        <dbReference type="Proteomes" id="UP000824005"/>
    </source>
</evidence>
<dbReference type="InterPro" id="IPR036291">
    <property type="entry name" value="NAD(P)-bd_dom_sf"/>
</dbReference>
<comment type="similarity">
    <text evidence="1">Belongs to the HIBADH-related family.</text>
</comment>
<gene>
    <name evidence="7" type="ORF">H9830_00400</name>
</gene>
<dbReference type="InterPro" id="IPR002204">
    <property type="entry name" value="3-OH-isobutyrate_DH-rel_CS"/>
</dbReference>